<feature type="compositionally biased region" description="Basic and acidic residues" evidence="7">
    <location>
        <begin position="205"/>
        <end position="219"/>
    </location>
</feature>
<evidence type="ECO:0000256" key="2">
    <source>
        <dbReference type="ARBA" id="ARBA00022679"/>
    </source>
</evidence>
<comment type="caution">
    <text evidence="9">The sequence shown here is derived from an EMBL/GenBank/DDBJ whole genome shotgun (WGS) entry which is preliminary data.</text>
</comment>
<dbReference type="Proteomes" id="UP000324585">
    <property type="component" value="Unassembled WGS sequence"/>
</dbReference>
<feature type="compositionally biased region" description="Basic and acidic residues" evidence="7">
    <location>
        <begin position="156"/>
        <end position="170"/>
    </location>
</feature>
<feature type="region of interest" description="Disordered" evidence="7">
    <location>
        <begin position="555"/>
        <end position="588"/>
    </location>
</feature>
<keyword evidence="5 6" id="KW-0067">ATP-binding</keyword>
<dbReference type="Gene3D" id="1.10.510.10">
    <property type="entry name" value="Transferase(Phosphotransferase) domain 1"/>
    <property type="match status" value="1"/>
</dbReference>
<feature type="compositionally biased region" description="Polar residues" evidence="7">
    <location>
        <begin position="114"/>
        <end position="124"/>
    </location>
</feature>
<dbReference type="PROSITE" id="PS00107">
    <property type="entry name" value="PROTEIN_KINASE_ATP"/>
    <property type="match status" value="1"/>
</dbReference>
<feature type="domain" description="Protein kinase" evidence="8">
    <location>
        <begin position="256"/>
        <end position="532"/>
    </location>
</feature>
<feature type="compositionally biased region" description="Basic and acidic residues" evidence="7">
    <location>
        <begin position="577"/>
        <end position="588"/>
    </location>
</feature>
<sequence>MDRDDAVSDGRPLSPSRTVPAPRAKPPTPLSPSKTKAVTMKPMRLLSNDINIMSPRKNDGSAAAQNLASTSKSPPRSQTKGLKWAEPPPELAGARDSQNRSFAALSRRFRSNDDGSSSRTSATSPDPAPRAKDDATHSGANDKEKRSIASLIRGMSKKEKSIDLGSEARSRNSTTPPAVPPLDVDLSNMSDDFEREPSSKNLRSVGDRKTPTLHTRERSVRQALTSKLTFRRFESDLGEHDTDSIQETEFDRRYEIFEDRVLGEGMFSEVCAGRRKVDDRPVAIKIIKRKGPFNRDAAFTLKHESLVYDLKLSHPNVVATYDLTTRGKDSVMVLEYVPGGTLKDLVDKYIDSGGLSARVQKAIFHQLVEGLAYLHEHLVVHRDIKPENILLDYGGSTMSNTEPPSKDADLRDVIPECKYSDFGLSKVLERPDATTSGKYGSPLYIAPEVVNYVEYGVEPDVWSLACVIYFVYTGKELFDGDSSDEVLEKVRSMPIDLSAVEDKEARALLSKMLNRNQKTRMTAANALDVPYFEFQHGALEAAAAGPGAAASALSPFSSPIASPRRAISNPNPGLSRKQSEDIRQDIIG</sequence>
<name>A0A5J4YSF8_PORPP</name>
<feature type="compositionally biased region" description="Polar residues" evidence="7">
    <location>
        <begin position="63"/>
        <end position="80"/>
    </location>
</feature>
<evidence type="ECO:0000256" key="5">
    <source>
        <dbReference type="ARBA" id="ARBA00022840"/>
    </source>
</evidence>
<evidence type="ECO:0000256" key="4">
    <source>
        <dbReference type="ARBA" id="ARBA00022777"/>
    </source>
</evidence>
<dbReference type="InterPro" id="IPR000719">
    <property type="entry name" value="Prot_kinase_dom"/>
</dbReference>
<evidence type="ECO:0000256" key="1">
    <source>
        <dbReference type="ARBA" id="ARBA00022527"/>
    </source>
</evidence>
<reference evidence="10" key="1">
    <citation type="journal article" date="2019" name="Nat. Commun.">
        <title>Expansion of phycobilisome linker gene families in mesophilic red algae.</title>
        <authorList>
            <person name="Lee J."/>
            <person name="Kim D."/>
            <person name="Bhattacharya D."/>
            <person name="Yoon H.S."/>
        </authorList>
    </citation>
    <scope>NUCLEOTIDE SEQUENCE [LARGE SCALE GENOMIC DNA]</scope>
    <source>
        <strain evidence="10">CCMP 1328</strain>
    </source>
</reference>
<organism evidence="9 10">
    <name type="scientific">Porphyridium purpureum</name>
    <name type="common">Red alga</name>
    <name type="synonym">Porphyridium cruentum</name>
    <dbReference type="NCBI Taxonomy" id="35688"/>
    <lineage>
        <taxon>Eukaryota</taxon>
        <taxon>Rhodophyta</taxon>
        <taxon>Bangiophyceae</taxon>
        <taxon>Porphyridiales</taxon>
        <taxon>Porphyridiaceae</taxon>
        <taxon>Porphyridium</taxon>
    </lineage>
</organism>
<dbReference type="OrthoDB" id="5979581at2759"/>
<dbReference type="OMA" id="QNQKCYP"/>
<dbReference type="InterPro" id="IPR008271">
    <property type="entry name" value="Ser/Thr_kinase_AS"/>
</dbReference>
<evidence type="ECO:0000256" key="6">
    <source>
        <dbReference type="PROSITE-ProRule" id="PRU10141"/>
    </source>
</evidence>
<dbReference type="PANTHER" id="PTHR24345">
    <property type="entry name" value="SERINE/THREONINE-PROTEIN KINASE PLK"/>
    <property type="match status" value="1"/>
</dbReference>
<keyword evidence="3 6" id="KW-0547">Nucleotide-binding</keyword>
<dbReference type="PANTHER" id="PTHR24345:SF91">
    <property type="entry name" value="SERINE_THREONINE-PROTEIN KINASE PLK4"/>
    <property type="match status" value="1"/>
</dbReference>
<dbReference type="GO" id="GO:0005524">
    <property type="term" value="F:ATP binding"/>
    <property type="evidence" value="ECO:0007669"/>
    <property type="project" value="UniProtKB-UniRule"/>
</dbReference>
<accession>A0A5J4YSF8</accession>
<dbReference type="AlphaFoldDB" id="A0A5J4YSF8"/>
<evidence type="ECO:0000256" key="7">
    <source>
        <dbReference type="SAM" id="MobiDB-lite"/>
    </source>
</evidence>
<feature type="region of interest" description="Disordered" evidence="7">
    <location>
        <begin position="1"/>
        <end position="219"/>
    </location>
</feature>
<evidence type="ECO:0000313" key="9">
    <source>
        <dbReference type="EMBL" id="KAA8493782.1"/>
    </source>
</evidence>
<keyword evidence="2" id="KW-0808">Transferase</keyword>
<dbReference type="PROSITE" id="PS50011">
    <property type="entry name" value="PROTEIN_KINASE_DOM"/>
    <property type="match status" value="1"/>
</dbReference>
<keyword evidence="10" id="KW-1185">Reference proteome</keyword>
<protein>
    <submittedName>
        <fullName evidence="9">Myosin light chain kinase A</fullName>
    </submittedName>
</protein>
<dbReference type="PROSITE" id="PS00108">
    <property type="entry name" value="PROTEIN_KINASE_ST"/>
    <property type="match status" value="1"/>
</dbReference>
<dbReference type="SUPFAM" id="SSF56112">
    <property type="entry name" value="Protein kinase-like (PK-like)"/>
    <property type="match status" value="1"/>
</dbReference>
<dbReference type="InterPro" id="IPR011009">
    <property type="entry name" value="Kinase-like_dom_sf"/>
</dbReference>
<dbReference type="GO" id="GO:0005634">
    <property type="term" value="C:nucleus"/>
    <property type="evidence" value="ECO:0007669"/>
    <property type="project" value="TreeGrafter"/>
</dbReference>
<keyword evidence="4 9" id="KW-0418">Kinase</keyword>
<evidence type="ECO:0000313" key="10">
    <source>
        <dbReference type="Proteomes" id="UP000324585"/>
    </source>
</evidence>
<evidence type="ECO:0000256" key="3">
    <source>
        <dbReference type="ARBA" id="ARBA00022741"/>
    </source>
</evidence>
<feature type="binding site" evidence="6">
    <location>
        <position position="285"/>
    </location>
    <ligand>
        <name>ATP</name>
        <dbReference type="ChEBI" id="CHEBI:30616"/>
    </ligand>
</feature>
<keyword evidence="1" id="KW-0723">Serine/threonine-protein kinase</keyword>
<proteinExistence type="predicted"/>
<dbReference type="InterPro" id="IPR017441">
    <property type="entry name" value="Protein_kinase_ATP_BS"/>
</dbReference>
<dbReference type="EMBL" id="VRMN01000006">
    <property type="protein sequence ID" value="KAA8493782.1"/>
    <property type="molecule type" value="Genomic_DNA"/>
</dbReference>
<dbReference type="GO" id="GO:0004674">
    <property type="term" value="F:protein serine/threonine kinase activity"/>
    <property type="evidence" value="ECO:0007669"/>
    <property type="project" value="UniProtKB-KW"/>
</dbReference>
<dbReference type="Pfam" id="PF00069">
    <property type="entry name" value="Pkinase"/>
    <property type="match status" value="1"/>
</dbReference>
<feature type="compositionally biased region" description="Basic and acidic residues" evidence="7">
    <location>
        <begin position="129"/>
        <end position="147"/>
    </location>
</feature>
<dbReference type="SMART" id="SM00220">
    <property type="entry name" value="S_TKc"/>
    <property type="match status" value="1"/>
</dbReference>
<gene>
    <name evidence="9" type="ORF">FVE85_4919</name>
</gene>
<evidence type="ECO:0000259" key="8">
    <source>
        <dbReference type="PROSITE" id="PS50011"/>
    </source>
</evidence>